<reference evidence="1" key="1">
    <citation type="submission" date="2021-11" db="EMBL/GenBank/DDBJ databases">
        <title>Streptomyces corallinus and Kineosporia corallina sp. nov., two new coral-derived marine actinobacteria.</title>
        <authorList>
            <person name="Buangrab K."/>
            <person name="Sutthacheep M."/>
            <person name="Yeemin T."/>
            <person name="Harunari E."/>
            <person name="Igarashi Y."/>
            <person name="Sripreechasak P."/>
            <person name="Kanchanasin P."/>
            <person name="Tanasupawat S."/>
            <person name="Phongsopitanun W."/>
        </authorList>
    </citation>
    <scope>NUCLEOTIDE SEQUENCE</scope>
    <source>
        <strain evidence="1">JCM 31032</strain>
    </source>
</reference>
<keyword evidence="2" id="KW-1185">Reference proteome</keyword>
<accession>A0A9X1SYJ9</accession>
<evidence type="ECO:0000313" key="1">
    <source>
        <dbReference type="EMBL" id="MCD5317004.1"/>
    </source>
</evidence>
<organism evidence="1 2">
    <name type="scientific">Kineosporia babensis</name>
    <dbReference type="NCBI Taxonomy" id="499548"/>
    <lineage>
        <taxon>Bacteria</taxon>
        <taxon>Bacillati</taxon>
        <taxon>Actinomycetota</taxon>
        <taxon>Actinomycetes</taxon>
        <taxon>Kineosporiales</taxon>
        <taxon>Kineosporiaceae</taxon>
        <taxon>Kineosporia</taxon>
    </lineage>
</organism>
<dbReference type="EMBL" id="JAJOMB010000038">
    <property type="protein sequence ID" value="MCD5317004.1"/>
    <property type="molecule type" value="Genomic_DNA"/>
</dbReference>
<sequence>MTLQEVTDQQATAFFVRSAAWHGLVETDCNLAPDAQGTDAWFILESPWPDINRTARFLQLFDRELRRAHRAWQNAFPEGVQAALWESDLLEIRAEELITTKFMDALIECPPPLSDGHLEVVQSWTEGTTSVIAVPTDGLRSFLFQMPFSAFAYAVSVFAHPMHMRFHSQCDVEGIRYATGAAVGRELSGLLNGQWAGSNRGEFHEAEINGRPTVRGPIGAPPNGRTARLGLVTTSSRPKDSCVVTATLGTEPVNILHYRGQILAAGK</sequence>
<name>A0A9X1SYJ9_9ACTN</name>
<protein>
    <submittedName>
        <fullName evidence="1">Uncharacterized protein</fullName>
    </submittedName>
</protein>
<proteinExistence type="predicted"/>
<dbReference type="AlphaFoldDB" id="A0A9X1SYJ9"/>
<dbReference type="RefSeq" id="WP_231449856.1">
    <property type="nucleotide sequence ID" value="NZ_JAJOMB010000038.1"/>
</dbReference>
<comment type="caution">
    <text evidence="1">The sequence shown here is derived from an EMBL/GenBank/DDBJ whole genome shotgun (WGS) entry which is preliminary data.</text>
</comment>
<gene>
    <name evidence="1" type="ORF">LR394_39525</name>
</gene>
<evidence type="ECO:0000313" key="2">
    <source>
        <dbReference type="Proteomes" id="UP001138997"/>
    </source>
</evidence>
<dbReference type="Proteomes" id="UP001138997">
    <property type="component" value="Unassembled WGS sequence"/>
</dbReference>